<comment type="caution">
    <text evidence="1">The sequence shown here is derived from an EMBL/GenBank/DDBJ whole genome shotgun (WGS) entry which is preliminary data.</text>
</comment>
<feature type="non-terminal residue" evidence="1">
    <location>
        <position position="485"/>
    </location>
</feature>
<feature type="non-terminal residue" evidence="1">
    <location>
        <position position="1"/>
    </location>
</feature>
<sequence>PRLTTVLSDSHKDVQSAANEALLHFGEVISNPEIQALVQILLRGLSDPDKNTNAALNSLLETAFVHYIDAPSLALVMPILERGLKERSTEVKKKSSQIVGNMASLTDIKDLVPYLPRLLPSLKEVLVDPVPEARATAAKSLGTMVEKLGEDKFPNLVNELVNTLKSDTSGVDRQGAAQGLSEVLAGLGISRLEGLLSEIVINATSPKSYVREGFISLLIYLPATFGLRFQPYLGRIIPPILSGLADESEYVRDASLRAGRMIIANYATKAVDLFLPELERGLFDDNWRIRQSSVQLMGDLLYRITGISGKVTAEGEEEEETGGTEASRRVLLQALGKERRDRVLAALYVVRQDVSGIVRQSSLHVWKSIVSNTPRTVKEILPIMMGLIIKNLASPSFERRQVAARTLGELVRKLGESVMSEIIPILEEGLESPESDKRQGVCIGLSEIMSTAGKVQVIDYVDSIIPAVRKALVDESGEVREAAAQ</sequence>
<reference evidence="1" key="1">
    <citation type="submission" date="2021-06" db="EMBL/GenBank/DDBJ databases">
        <authorList>
            <person name="Kallberg Y."/>
            <person name="Tangrot J."/>
            <person name="Rosling A."/>
        </authorList>
    </citation>
    <scope>NUCLEOTIDE SEQUENCE</scope>
    <source>
        <strain evidence="1">MA461A</strain>
    </source>
</reference>
<accession>A0ACA9RQ73</accession>
<gene>
    <name evidence="1" type="ORF">RPERSI_LOCUS21544</name>
</gene>
<evidence type="ECO:0000313" key="2">
    <source>
        <dbReference type="Proteomes" id="UP000789920"/>
    </source>
</evidence>
<protein>
    <submittedName>
        <fullName evidence="1">27867_t:CDS:1</fullName>
    </submittedName>
</protein>
<keyword evidence="2" id="KW-1185">Reference proteome</keyword>
<dbReference type="Proteomes" id="UP000789920">
    <property type="component" value="Unassembled WGS sequence"/>
</dbReference>
<dbReference type="EMBL" id="CAJVQC010063313">
    <property type="protein sequence ID" value="CAG8803549.1"/>
    <property type="molecule type" value="Genomic_DNA"/>
</dbReference>
<organism evidence="1 2">
    <name type="scientific">Racocetra persica</name>
    <dbReference type="NCBI Taxonomy" id="160502"/>
    <lineage>
        <taxon>Eukaryota</taxon>
        <taxon>Fungi</taxon>
        <taxon>Fungi incertae sedis</taxon>
        <taxon>Mucoromycota</taxon>
        <taxon>Glomeromycotina</taxon>
        <taxon>Glomeromycetes</taxon>
        <taxon>Diversisporales</taxon>
        <taxon>Gigasporaceae</taxon>
        <taxon>Racocetra</taxon>
    </lineage>
</organism>
<evidence type="ECO:0000313" key="1">
    <source>
        <dbReference type="EMBL" id="CAG8803549.1"/>
    </source>
</evidence>
<proteinExistence type="predicted"/>
<name>A0ACA9RQ73_9GLOM</name>